<dbReference type="AlphaFoldDB" id="A0A318E4E7"/>
<dbReference type="GO" id="GO:0031992">
    <property type="term" value="F:energy transducer activity"/>
    <property type="evidence" value="ECO:0007669"/>
    <property type="project" value="InterPro"/>
</dbReference>
<evidence type="ECO:0000256" key="3">
    <source>
        <dbReference type="ARBA" id="ARBA00022448"/>
    </source>
</evidence>
<evidence type="ECO:0000256" key="9">
    <source>
        <dbReference type="ARBA" id="ARBA00023136"/>
    </source>
</evidence>
<evidence type="ECO:0000259" key="12">
    <source>
        <dbReference type="PROSITE" id="PS52015"/>
    </source>
</evidence>
<dbReference type="InterPro" id="IPR037682">
    <property type="entry name" value="TonB_C"/>
</dbReference>
<accession>A0A318E4E7</accession>
<dbReference type="PRINTS" id="PR01374">
    <property type="entry name" value="TONBPROTEIN"/>
</dbReference>
<keyword evidence="10" id="KW-0735">Signal-anchor</keyword>
<protein>
    <recommendedName>
        <fullName evidence="10">Protein TonB</fullName>
    </recommendedName>
</protein>
<evidence type="ECO:0000256" key="10">
    <source>
        <dbReference type="RuleBase" id="RU362123"/>
    </source>
</evidence>
<dbReference type="InterPro" id="IPR051045">
    <property type="entry name" value="TonB-dependent_transducer"/>
</dbReference>
<dbReference type="GO" id="GO:0015031">
    <property type="term" value="P:protein transport"/>
    <property type="evidence" value="ECO:0007669"/>
    <property type="project" value="UniProtKB-UniRule"/>
</dbReference>
<keyword evidence="6 10" id="KW-0812">Transmembrane</keyword>
<comment type="subcellular location">
    <subcellularLocation>
        <location evidence="1 10">Cell inner membrane</location>
        <topology evidence="1 10">Single-pass membrane protein</topology>
        <orientation evidence="1 10">Periplasmic side</orientation>
    </subcellularLocation>
</comment>
<keyword evidence="5 10" id="KW-0997">Cell inner membrane</keyword>
<evidence type="ECO:0000256" key="7">
    <source>
        <dbReference type="ARBA" id="ARBA00022927"/>
    </source>
</evidence>
<dbReference type="PROSITE" id="PS52015">
    <property type="entry name" value="TONB_CTD"/>
    <property type="match status" value="1"/>
</dbReference>
<sequence>MSQSAPTDLALASSAGDPVRNFLRLLLGGLIAVVVTFALYWLMAELVAAGRQALSDGPSGKIIDFVRIKRDQNLEIERPKPEKPDKPQEAPDAPPPQVQAQAPTAGTVNIGQMRVDSSLTSAGFRLSASDGEYLPIVKVAPVYPSRAQSRGIEGWVLLQFTVTQTGAVRDPVVLEAEPPGIFDEAAKRAVVKFKYKPRVENGRPIEVPGVQHLITFEIEDGRRR</sequence>
<evidence type="ECO:0000256" key="5">
    <source>
        <dbReference type="ARBA" id="ARBA00022519"/>
    </source>
</evidence>
<organism evidence="13 14">
    <name type="scientific">Sinimarinibacterium flocculans</name>
    <dbReference type="NCBI Taxonomy" id="985250"/>
    <lineage>
        <taxon>Bacteria</taxon>
        <taxon>Pseudomonadati</taxon>
        <taxon>Pseudomonadota</taxon>
        <taxon>Gammaproteobacteria</taxon>
        <taxon>Nevskiales</taxon>
        <taxon>Nevskiaceae</taxon>
        <taxon>Sinimarinibacterium</taxon>
    </lineage>
</organism>
<dbReference type="InterPro" id="IPR006260">
    <property type="entry name" value="TonB/TolA_C"/>
</dbReference>
<feature type="compositionally biased region" description="Basic and acidic residues" evidence="11">
    <location>
        <begin position="74"/>
        <end position="89"/>
    </location>
</feature>
<keyword evidence="3 10" id="KW-0813">Transport</keyword>
<dbReference type="GO" id="GO:0030288">
    <property type="term" value="C:outer membrane-bounded periplasmic space"/>
    <property type="evidence" value="ECO:0007669"/>
    <property type="project" value="InterPro"/>
</dbReference>
<dbReference type="GO" id="GO:0005886">
    <property type="term" value="C:plasma membrane"/>
    <property type="evidence" value="ECO:0007669"/>
    <property type="project" value="UniProtKB-SubCell"/>
</dbReference>
<evidence type="ECO:0000256" key="11">
    <source>
        <dbReference type="SAM" id="MobiDB-lite"/>
    </source>
</evidence>
<keyword evidence="7 10" id="KW-0653">Protein transport</keyword>
<keyword evidence="8 10" id="KW-1133">Transmembrane helix</keyword>
<evidence type="ECO:0000313" key="13">
    <source>
        <dbReference type="EMBL" id="PXV62881.1"/>
    </source>
</evidence>
<dbReference type="Gene3D" id="3.30.1150.10">
    <property type="match status" value="1"/>
</dbReference>
<feature type="transmembrane region" description="Helical" evidence="10">
    <location>
        <begin position="22"/>
        <end position="42"/>
    </location>
</feature>
<dbReference type="SUPFAM" id="SSF74653">
    <property type="entry name" value="TolA/TonB C-terminal domain"/>
    <property type="match status" value="1"/>
</dbReference>
<gene>
    <name evidence="13" type="ORF">C8D93_1246</name>
</gene>
<dbReference type="Pfam" id="PF03544">
    <property type="entry name" value="TonB_C"/>
    <property type="match status" value="1"/>
</dbReference>
<evidence type="ECO:0000313" key="14">
    <source>
        <dbReference type="Proteomes" id="UP000248330"/>
    </source>
</evidence>
<keyword evidence="9 10" id="KW-0472">Membrane</keyword>
<dbReference type="GO" id="GO:0015891">
    <property type="term" value="P:siderophore transport"/>
    <property type="evidence" value="ECO:0007669"/>
    <property type="project" value="InterPro"/>
</dbReference>
<evidence type="ECO:0000256" key="6">
    <source>
        <dbReference type="ARBA" id="ARBA00022692"/>
    </source>
</evidence>
<comment type="caution">
    <text evidence="13">The sequence shown here is derived from an EMBL/GenBank/DDBJ whole genome shotgun (WGS) entry which is preliminary data.</text>
</comment>
<feature type="region of interest" description="Disordered" evidence="11">
    <location>
        <begin position="74"/>
        <end position="101"/>
    </location>
</feature>
<evidence type="ECO:0000256" key="2">
    <source>
        <dbReference type="ARBA" id="ARBA00006555"/>
    </source>
</evidence>
<dbReference type="EMBL" id="QICN01000024">
    <property type="protein sequence ID" value="PXV62881.1"/>
    <property type="molecule type" value="Genomic_DNA"/>
</dbReference>
<evidence type="ECO:0000256" key="4">
    <source>
        <dbReference type="ARBA" id="ARBA00022475"/>
    </source>
</evidence>
<keyword evidence="4 10" id="KW-1003">Cell membrane</keyword>
<comment type="similarity">
    <text evidence="2 10">Belongs to the TonB family.</text>
</comment>
<comment type="function">
    <text evidence="10">Interacts with outer membrane receptor proteins that carry out high-affinity binding and energy dependent uptake into the periplasmic space of specific substrates. It could act to transduce energy from the cytoplasmic membrane to specific energy-requiring processes in the outer membrane, resulting in the release into the periplasm of ligands bound by these outer membrane proteins.</text>
</comment>
<dbReference type="OrthoDB" id="1628901at2"/>
<dbReference type="NCBIfam" id="TIGR01352">
    <property type="entry name" value="tonB_Cterm"/>
    <property type="match status" value="1"/>
</dbReference>
<proteinExistence type="inferred from homology"/>
<evidence type="ECO:0000256" key="1">
    <source>
        <dbReference type="ARBA" id="ARBA00004383"/>
    </source>
</evidence>
<dbReference type="PANTHER" id="PTHR33446">
    <property type="entry name" value="PROTEIN TONB-RELATED"/>
    <property type="match status" value="1"/>
</dbReference>
<dbReference type="GO" id="GO:0055085">
    <property type="term" value="P:transmembrane transport"/>
    <property type="evidence" value="ECO:0007669"/>
    <property type="project" value="InterPro"/>
</dbReference>
<feature type="domain" description="TonB C-terminal" evidence="12">
    <location>
        <begin position="128"/>
        <end position="224"/>
    </location>
</feature>
<keyword evidence="14" id="KW-1185">Reference proteome</keyword>
<reference evidence="13 14" key="1">
    <citation type="submission" date="2018-04" db="EMBL/GenBank/DDBJ databases">
        <title>Genomic Encyclopedia of Type Strains, Phase IV (KMG-IV): sequencing the most valuable type-strain genomes for metagenomic binning, comparative biology and taxonomic classification.</title>
        <authorList>
            <person name="Goeker M."/>
        </authorList>
    </citation>
    <scope>NUCLEOTIDE SEQUENCE [LARGE SCALE GENOMIC DNA]</scope>
    <source>
        <strain evidence="13 14">DSM 104150</strain>
    </source>
</reference>
<evidence type="ECO:0000256" key="8">
    <source>
        <dbReference type="ARBA" id="ARBA00022989"/>
    </source>
</evidence>
<dbReference type="Proteomes" id="UP000248330">
    <property type="component" value="Unassembled WGS sequence"/>
</dbReference>
<name>A0A318E4E7_9GAMM</name>
<dbReference type="InterPro" id="IPR003538">
    <property type="entry name" value="TonB"/>
</dbReference>